<gene>
    <name evidence="2" type="ORF">Vbra_13946</name>
</gene>
<accession>A0A0G4EXL0</accession>
<sequence>MSYLINNVTVGVVSSIPSSMCSSLPSPQLPAAPFASPPDAEHETGGGATQGQEQEQENPVGQQTAELGGLTDEAGREGEGAEQEDREADNNNEAEPETNTQGGDRAQEAEQQNTDEQRVEDQQGESKEGETDREGGGGQASPDDDNQIGSTDEHLEQHVTGPLGGQQPAPTTRVAPAVISHQYYAHPIRHAGPHSVVIPLQHVVGFPPPYVVGGRPVFPVVHRPPFHHYRLAPPGQTGTIPTYASVTQPAIPRRKSTKKSCGCSLW</sequence>
<name>A0A0G4EXL0_VITBC</name>
<protein>
    <submittedName>
        <fullName evidence="2">Uncharacterized protein</fullName>
    </submittedName>
</protein>
<feature type="compositionally biased region" description="Acidic residues" evidence="1">
    <location>
        <begin position="80"/>
        <end position="96"/>
    </location>
</feature>
<feature type="region of interest" description="Disordered" evidence="1">
    <location>
        <begin position="18"/>
        <end position="150"/>
    </location>
</feature>
<evidence type="ECO:0000313" key="2">
    <source>
        <dbReference type="EMBL" id="CEM03558.1"/>
    </source>
</evidence>
<keyword evidence="3" id="KW-1185">Reference proteome</keyword>
<reference evidence="2 3" key="1">
    <citation type="submission" date="2014-11" db="EMBL/GenBank/DDBJ databases">
        <authorList>
            <person name="Zhu J."/>
            <person name="Qi W."/>
            <person name="Song R."/>
        </authorList>
    </citation>
    <scope>NUCLEOTIDE SEQUENCE [LARGE SCALE GENOMIC DNA]</scope>
</reference>
<organism evidence="2 3">
    <name type="scientific">Vitrella brassicaformis (strain CCMP3155)</name>
    <dbReference type="NCBI Taxonomy" id="1169540"/>
    <lineage>
        <taxon>Eukaryota</taxon>
        <taxon>Sar</taxon>
        <taxon>Alveolata</taxon>
        <taxon>Colpodellida</taxon>
        <taxon>Vitrellaceae</taxon>
        <taxon>Vitrella</taxon>
    </lineage>
</organism>
<evidence type="ECO:0000256" key="1">
    <source>
        <dbReference type="SAM" id="MobiDB-lite"/>
    </source>
</evidence>
<dbReference type="AlphaFoldDB" id="A0A0G4EXL0"/>
<feature type="compositionally biased region" description="Low complexity" evidence="1">
    <location>
        <begin position="18"/>
        <end position="38"/>
    </location>
</feature>
<dbReference type="STRING" id="1169540.A0A0G4EXL0"/>
<dbReference type="Proteomes" id="UP000041254">
    <property type="component" value="Unassembled WGS sequence"/>
</dbReference>
<evidence type="ECO:0000313" key="3">
    <source>
        <dbReference type="Proteomes" id="UP000041254"/>
    </source>
</evidence>
<dbReference type="VEuPathDB" id="CryptoDB:Vbra_13946"/>
<dbReference type="InParanoid" id="A0A0G4EXL0"/>
<feature type="compositionally biased region" description="Basic and acidic residues" evidence="1">
    <location>
        <begin position="115"/>
        <end position="135"/>
    </location>
</feature>
<dbReference type="EMBL" id="CDMY01000344">
    <property type="protein sequence ID" value="CEM03558.1"/>
    <property type="molecule type" value="Genomic_DNA"/>
</dbReference>
<proteinExistence type="predicted"/>